<accession>A0ABW3V905</accession>
<dbReference type="RefSeq" id="WP_289387138.1">
    <property type="nucleotide sequence ID" value="NZ_JAUCBM010000004.1"/>
</dbReference>
<protein>
    <submittedName>
        <fullName evidence="1">Uncharacterized protein</fullName>
    </submittedName>
</protein>
<gene>
    <name evidence="1" type="ORF">ACFQ35_18440</name>
</gene>
<dbReference type="EMBL" id="JBHTMA010000040">
    <property type="protein sequence ID" value="MFD1229127.1"/>
    <property type="molecule type" value="Genomic_DNA"/>
</dbReference>
<sequence>MEERQGRLRLMLQAGAMTRDCFIRKHLSSFLTDKHHVMRRAEHISVPVGSVRRSVLINQAVS</sequence>
<organism evidence="1 2">
    <name type="scientific">Pseudochrobactrum kiredjianiae</name>
    <dbReference type="NCBI Taxonomy" id="386305"/>
    <lineage>
        <taxon>Bacteria</taxon>
        <taxon>Pseudomonadati</taxon>
        <taxon>Pseudomonadota</taxon>
        <taxon>Alphaproteobacteria</taxon>
        <taxon>Hyphomicrobiales</taxon>
        <taxon>Brucellaceae</taxon>
        <taxon>Pseudochrobactrum</taxon>
    </lineage>
</organism>
<keyword evidence="2" id="KW-1185">Reference proteome</keyword>
<evidence type="ECO:0000313" key="2">
    <source>
        <dbReference type="Proteomes" id="UP001597263"/>
    </source>
</evidence>
<proteinExistence type="predicted"/>
<evidence type="ECO:0000313" key="1">
    <source>
        <dbReference type="EMBL" id="MFD1229127.1"/>
    </source>
</evidence>
<name>A0ABW3V905_9HYPH</name>
<comment type="caution">
    <text evidence="1">The sequence shown here is derived from an EMBL/GenBank/DDBJ whole genome shotgun (WGS) entry which is preliminary data.</text>
</comment>
<reference evidence="2" key="1">
    <citation type="journal article" date="2019" name="Int. J. Syst. Evol. Microbiol.">
        <title>The Global Catalogue of Microorganisms (GCM) 10K type strain sequencing project: providing services to taxonomists for standard genome sequencing and annotation.</title>
        <authorList>
            <consortium name="The Broad Institute Genomics Platform"/>
            <consortium name="The Broad Institute Genome Sequencing Center for Infectious Disease"/>
            <person name="Wu L."/>
            <person name="Ma J."/>
        </authorList>
    </citation>
    <scope>NUCLEOTIDE SEQUENCE [LARGE SCALE GENOMIC DNA]</scope>
    <source>
        <strain evidence="2">CCUG 49584</strain>
    </source>
</reference>
<dbReference type="Proteomes" id="UP001597263">
    <property type="component" value="Unassembled WGS sequence"/>
</dbReference>